<keyword evidence="2" id="KW-0833">Ubl conjugation pathway</keyword>
<protein>
    <recommendedName>
        <fullName evidence="3">UBC core domain-containing protein</fullName>
    </recommendedName>
</protein>
<evidence type="ECO:0000313" key="4">
    <source>
        <dbReference type="EMBL" id="GFC79383.1"/>
    </source>
</evidence>
<dbReference type="EMBL" id="BKCJ011070281">
    <property type="protein sequence ID" value="GFC79383.1"/>
    <property type="molecule type" value="Genomic_DNA"/>
</dbReference>
<dbReference type="InterPro" id="IPR000608">
    <property type="entry name" value="UBC"/>
</dbReference>
<dbReference type="Pfam" id="PF00179">
    <property type="entry name" value="UQ_con"/>
    <property type="match status" value="1"/>
</dbReference>
<dbReference type="PANTHER" id="PTHR46116:SF41">
    <property type="entry name" value="UBIQUITIN-CONJUGATING ENZYME E2 25-RELATED"/>
    <property type="match status" value="1"/>
</dbReference>
<sequence>TIFVRVHEDRKGLLRAVIIGQEGTPYQDALFFFDVCFPSDYPYSLPLVSSHSSVLDSSPLVSSCSGVLDIGPNQSTCGKVNWSLWNTTSILKKMWVPGTSNILQFLVSIQGLVLNAKPLFNGFTHMTDVVGEWWPLLYNENTIIKSLKTMVYTMKRPPK</sequence>
<name>A0A699QZP6_TANCI</name>
<proteinExistence type="predicted"/>
<evidence type="ECO:0000256" key="2">
    <source>
        <dbReference type="ARBA" id="ARBA00022786"/>
    </source>
</evidence>
<accession>A0A699QZP6</accession>
<evidence type="ECO:0000259" key="3">
    <source>
        <dbReference type="PROSITE" id="PS50127"/>
    </source>
</evidence>
<feature type="non-terminal residue" evidence="4">
    <location>
        <position position="1"/>
    </location>
</feature>
<dbReference type="Gene3D" id="3.10.110.10">
    <property type="entry name" value="Ubiquitin Conjugating Enzyme"/>
    <property type="match status" value="1"/>
</dbReference>
<comment type="caution">
    <text evidence="4">The sequence shown here is derived from an EMBL/GenBank/DDBJ whole genome shotgun (WGS) entry which is preliminary data.</text>
</comment>
<feature type="non-terminal residue" evidence="4">
    <location>
        <position position="159"/>
    </location>
</feature>
<keyword evidence="1" id="KW-0808">Transferase</keyword>
<feature type="domain" description="UBC core" evidence="3">
    <location>
        <begin position="1"/>
        <end position="151"/>
    </location>
</feature>
<dbReference type="InterPro" id="IPR016135">
    <property type="entry name" value="UBQ-conjugating_enzyme/RWD"/>
</dbReference>
<dbReference type="SUPFAM" id="SSF54495">
    <property type="entry name" value="UBC-like"/>
    <property type="match status" value="1"/>
</dbReference>
<gene>
    <name evidence="4" type="ORF">Tci_851353</name>
</gene>
<dbReference type="PANTHER" id="PTHR46116">
    <property type="entry name" value="(E3-INDEPENDENT) E2 UBIQUITIN-CONJUGATING ENZYME"/>
    <property type="match status" value="1"/>
</dbReference>
<dbReference type="GO" id="GO:0061631">
    <property type="term" value="F:ubiquitin conjugating enzyme activity"/>
    <property type="evidence" value="ECO:0007669"/>
    <property type="project" value="TreeGrafter"/>
</dbReference>
<dbReference type="AlphaFoldDB" id="A0A699QZP6"/>
<organism evidence="4">
    <name type="scientific">Tanacetum cinerariifolium</name>
    <name type="common">Dalmatian daisy</name>
    <name type="synonym">Chrysanthemum cinerariifolium</name>
    <dbReference type="NCBI Taxonomy" id="118510"/>
    <lineage>
        <taxon>Eukaryota</taxon>
        <taxon>Viridiplantae</taxon>
        <taxon>Streptophyta</taxon>
        <taxon>Embryophyta</taxon>
        <taxon>Tracheophyta</taxon>
        <taxon>Spermatophyta</taxon>
        <taxon>Magnoliopsida</taxon>
        <taxon>eudicotyledons</taxon>
        <taxon>Gunneridae</taxon>
        <taxon>Pentapetalae</taxon>
        <taxon>asterids</taxon>
        <taxon>campanulids</taxon>
        <taxon>Asterales</taxon>
        <taxon>Asteraceae</taxon>
        <taxon>Asteroideae</taxon>
        <taxon>Anthemideae</taxon>
        <taxon>Anthemidinae</taxon>
        <taxon>Tanacetum</taxon>
    </lineage>
</organism>
<evidence type="ECO:0000256" key="1">
    <source>
        <dbReference type="ARBA" id="ARBA00022679"/>
    </source>
</evidence>
<dbReference type="PROSITE" id="PS50127">
    <property type="entry name" value="UBC_2"/>
    <property type="match status" value="1"/>
</dbReference>
<reference evidence="4" key="1">
    <citation type="journal article" date="2019" name="Sci. Rep.">
        <title>Draft genome of Tanacetum cinerariifolium, the natural source of mosquito coil.</title>
        <authorList>
            <person name="Yamashiro T."/>
            <person name="Shiraishi A."/>
            <person name="Satake H."/>
            <person name="Nakayama K."/>
        </authorList>
    </citation>
    <scope>NUCLEOTIDE SEQUENCE</scope>
</reference>